<evidence type="ECO:0000256" key="14">
    <source>
        <dbReference type="ARBA" id="ARBA00023053"/>
    </source>
</evidence>
<keyword evidence="9" id="KW-0548">Nucleotidyltransferase</keyword>
<dbReference type="InterPro" id="IPR047967">
    <property type="entry name" value="PolX_PHP"/>
</dbReference>
<dbReference type="Gene3D" id="3.20.20.140">
    <property type="entry name" value="Metal-dependent hydrolases"/>
    <property type="match status" value="1"/>
</dbReference>
<proteinExistence type="predicted"/>
<dbReference type="CDD" id="cd00141">
    <property type="entry name" value="NT_POLXc"/>
    <property type="match status" value="1"/>
</dbReference>
<comment type="caution">
    <text evidence="26">The sequence shown here is derived from an EMBL/GenBank/DDBJ whole genome shotgun (WGS) entry which is preliminary data.</text>
</comment>
<evidence type="ECO:0000256" key="7">
    <source>
        <dbReference type="ARBA" id="ARBA00022634"/>
    </source>
</evidence>
<keyword evidence="10" id="KW-0235">DNA replication</keyword>
<feature type="domain" description="Helix-hairpin-helix DNA-binding motif class 1" evidence="23">
    <location>
        <begin position="163"/>
        <end position="182"/>
    </location>
</feature>
<evidence type="ECO:0000256" key="3">
    <source>
        <dbReference type="ARBA" id="ARBA00012417"/>
    </source>
</evidence>
<evidence type="ECO:0000256" key="21">
    <source>
        <dbReference type="ARBA" id="ARBA00049244"/>
    </source>
</evidence>
<keyword evidence="12" id="KW-0832">Ubl conjugation</keyword>
<evidence type="ECO:0000256" key="16">
    <source>
        <dbReference type="ARBA" id="ARBA00035717"/>
    </source>
</evidence>
<dbReference type="Gene3D" id="3.30.460.10">
    <property type="entry name" value="Beta Polymerase, domain 2"/>
    <property type="match status" value="1"/>
</dbReference>
<evidence type="ECO:0000256" key="8">
    <source>
        <dbReference type="ARBA" id="ARBA00022679"/>
    </source>
</evidence>
<dbReference type="Pfam" id="PF14791">
    <property type="entry name" value="DNA_pol_B_thumb"/>
    <property type="match status" value="1"/>
</dbReference>
<dbReference type="InterPro" id="IPR043519">
    <property type="entry name" value="NT_sf"/>
</dbReference>
<evidence type="ECO:0000256" key="17">
    <source>
        <dbReference type="ARBA" id="ARBA00035726"/>
    </source>
</evidence>
<dbReference type="Gene3D" id="3.30.210.10">
    <property type="entry name" value="DNA polymerase, thumb domain"/>
    <property type="match status" value="1"/>
</dbReference>
<comment type="subcellular location">
    <subcellularLocation>
        <location evidence="2">Cytoplasm</location>
    </subcellularLocation>
</comment>
<dbReference type="InterPro" id="IPR016195">
    <property type="entry name" value="Pol/histidinol_Pase-like"/>
</dbReference>
<dbReference type="InterPro" id="IPR002008">
    <property type="entry name" value="DNA_pol_X_beta-like"/>
</dbReference>
<keyword evidence="6" id="KW-0488">Methylation</keyword>
<dbReference type="InterPro" id="IPR027421">
    <property type="entry name" value="DNA_pol_lamdba_lyase_dom_sf"/>
</dbReference>
<evidence type="ECO:0000256" key="1">
    <source>
        <dbReference type="ARBA" id="ARBA00001946"/>
    </source>
</evidence>
<evidence type="ECO:0000256" key="12">
    <source>
        <dbReference type="ARBA" id="ARBA00022843"/>
    </source>
</evidence>
<protein>
    <recommendedName>
        <fullName evidence="5">DNA polymerase beta</fullName>
        <ecNumber evidence="3">2.7.7.7</ecNumber>
        <ecNumber evidence="4">4.2.99.18</ecNumber>
    </recommendedName>
    <alternativeName>
        <fullName evidence="16">5'-deoxyribose-phosphate lyase</fullName>
    </alternativeName>
    <alternativeName>
        <fullName evidence="17">AP lyase</fullName>
    </alternativeName>
</protein>
<keyword evidence="15" id="KW-0234">DNA repair</keyword>
<evidence type="ECO:0000256" key="18">
    <source>
        <dbReference type="ARBA" id="ARBA00044632"/>
    </source>
</evidence>
<feature type="domain" description="Helix-hairpin-helix DNA-binding motif class 1" evidence="23">
    <location>
        <begin position="128"/>
        <end position="147"/>
    </location>
</feature>
<evidence type="ECO:0000256" key="19">
    <source>
        <dbReference type="ARBA" id="ARBA00044678"/>
    </source>
</evidence>
<dbReference type="SUPFAM" id="SSF89550">
    <property type="entry name" value="PHP domain-like"/>
    <property type="match status" value="1"/>
</dbReference>
<reference evidence="26 27" key="1">
    <citation type="submission" date="2016-04" db="EMBL/GenBank/DDBJ databases">
        <authorList>
            <person name="Peeters C."/>
        </authorList>
    </citation>
    <scope>NUCLEOTIDE SEQUENCE [LARGE SCALE GENOMIC DNA]</scope>
    <source>
        <strain evidence="26">LMG 29311</strain>
    </source>
</reference>
<dbReference type="GO" id="GO:0006281">
    <property type="term" value="P:DNA repair"/>
    <property type="evidence" value="ECO:0007669"/>
    <property type="project" value="UniProtKB-KW"/>
</dbReference>
<dbReference type="Pfam" id="PF14520">
    <property type="entry name" value="HHH_5"/>
    <property type="match status" value="1"/>
</dbReference>
<evidence type="ECO:0000313" key="26">
    <source>
        <dbReference type="EMBL" id="SAK00490.1"/>
    </source>
</evidence>
<feature type="domain" description="DNA-directed DNA polymerase X" evidence="25">
    <location>
        <begin position="37"/>
        <end position="351"/>
    </location>
</feature>
<evidence type="ECO:0000259" key="25">
    <source>
        <dbReference type="SMART" id="SM00483"/>
    </source>
</evidence>
<dbReference type="InterPro" id="IPR002054">
    <property type="entry name" value="DNA-dir_DNA_pol_X"/>
</dbReference>
<dbReference type="InterPro" id="IPR003583">
    <property type="entry name" value="Hlx-hairpin-Hlx_DNA-bd_motif"/>
</dbReference>
<dbReference type="SMART" id="SM00278">
    <property type="entry name" value="HhH1"/>
    <property type="match status" value="3"/>
</dbReference>
<dbReference type="EMBL" id="FKJW01000005">
    <property type="protein sequence ID" value="SAK00490.1"/>
    <property type="molecule type" value="Genomic_DNA"/>
</dbReference>
<evidence type="ECO:0000256" key="13">
    <source>
        <dbReference type="ARBA" id="ARBA00022932"/>
    </source>
</evidence>
<keyword evidence="14" id="KW-0915">Sodium</keyword>
<dbReference type="SMART" id="SM00483">
    <property type="entry name" value="POLXc"/>
    <property type="match status" value="1"/>
</dbReference>
<evidence type="ECO:0000256" key="6">
    <source>
        <dbReference type="ARBA" id="ARBA00022481"/>
    </source>
</evidence>
<dbReference type="EC" id="2.7.7.7" evidence="3"/>
<dbReference type="InterPro" id="IPR010996">
    <property type="entry name" value="HHH_MUS81"/>
</dbReference>
<feature type="domain" description="Polymerase/histidinol phosphatase N-terminal" evidence="24">
    <location>
        <begin position="375"/>
        <end position="454"/>
    </location>
</feature>
<dbReference type="PIRSF" id="PIRSF005047">
    <property type="entry name" value="UCP005047_YshC"/>
    <property type="match status" value="1"/>
</dbReference>
<evidence type="ECO:0000256" key="2">
    <source>
        <dbReference type="ARBA" id="ARBA00004496"/>
    </source>
</evidence>
<dbReference type="Gene3D" id="1.10.150.20">
    <property type="entry name" value="5' to 3' exonuclease, C-terminal subdomain"/>
    <property type="match status" value="1"/>
</dbReference>
<feature type="domain" description="Helix-hairpin-helix DNA-binding motif class 1" evidence="23">
    <location>
        <begin position="88"/>
        <end position="107"/>
    </location>
</feature>
<evidence type="ECO:0000259" key="24">
    <source>
        <dbReference type="SMART" id="SM00481"/>
    </source>
</evidence>
<dbReference type="NCBIfam" id="NF006375">
    <property type="entry name" value="PRK08609.1"/>
    <property type="match status" value="1"/>
</dbReference>
<dbReference type="InterPro" id="IPR029398">
    <property type="entry name" value="PolB_thumb"/>
</dbReference>
<dbReference type="Gene3D" id="1.10.150.110">
    <property type="entry name" value="DNA polymerase beta, N-terminal domain-like"/>
    <property type="match status" value="1"/>
</dbReference>
<dbReference type="InterPro" id="IPR050243">
    <property type="entry name" value="PHP_phosphatase"/>
</dbReference>
<dbReference type="Proteomes" id="UP000196218">
    <property type="component" value="Unassembled WGS sequence"/>
</dbReference>
<evidence type="ECO:0000256" key="15">
    <source>
        <dbReference type="ARBA" id="ARBA00023204"/>
    </source>
</evidence>
<dbReference type="SUPFAM" id="SSF81301">
    <property type="entry name" value="Nucleotidyltransferase"/>
    <property type="match status" value="1"/>
</dbReference>
<comment type="cofactor">
    <cofactor evidence="1">
        <name>Mg(2+)</name>
        <dbReference type="ChEBI" id="CHEBI:18420"/>
    </cofactor>
</comment>
<dbReference type="PANTHER" id="PTHR36928:SF1">
    <property type="entry name" value="PHOSPHATASE YCDX-RELATED"/>
    <property type="match status" value="1"/>
</dbReference>
<dbReference type="InterPro" id="IPR022311">
    <property type="entry name" value="PolX-like"/>
</dbReference>
<keyword evidence="7" id="KW-0237">DNA synthesis</keyword>
<dbReference type="EC" id="4.2.99.18" evidence="4"/>
<keyword evidence="8" id="KW-0808">Transferase</keyword>
<evidence type="ECO:0000259" key="23">
    <source>
        <dbReference type="SMART" id="SM00278"/>
    </source>
</evidence>
<dbReference type="AlphaFoldDB" id="A0ABD7LAC0"/>
<dbReference type="InterPro" id="IPR003141">
    <property type="entry name" value="Pol/His_phosphatase_N"/>
</dbReference>
<evidence type="ECO:0000256" key="9">
    <source>
        <dbReference type="ARBA" id="ARBA00022695"/>
    </source>
</evidence>
<organism evidence="26 27">
    <name type="scientific">Burkholderia multivorans</name>
    <dbReference type="NCBI Taxonomy" id="87883"/>
    <lineage>
        <taxon>Bacteria</taxon>
        <taxon>Pseudomonadati</taxon>
        <taxon>Pseudomonadota</taxon>
        <taxon>Betaproteobacteria</taxon>
        <taxon>Burkholderiales</taxon>
        <taxon>Burkholderiaceae</taxon>
        <taxon>Burkholderia</taxon>
        <taxon>Burkholderia cepacia complex</taxon>
    </lineage>
</organism>
<dbReference type="SUPFAM" id="SSF47802">
    <property type="entry name" value="DNA polymerase beta, N-terminal domain-like"/>
    <property type="match status" value="1"/>
</dbReference>
<comment type="function">
    <text evidence="20">Repair polymerase that plays a key role in base-excision repair. During this process, the damaged base is excised by specific DNA glycosylases, the DNA backbone is nicked at the abasic site by an apurinic/apyrimidic (AP) endonuclease, and POLB removes 5'-deoxyribose-phosphate from the preincised AP site acting as a 5'-deoxyribose-phosphate lyase (5'-dRP lyase); through its DNA polymerase activity, it adds one nucleotide to the 3' end of the arising single-nucleotide gap. Conducts 'gap-filling' DNA synthesis in a stepwise distributive fashion rather than in a processive fashion as for other DNA polymerases. It is also able to cleave sugar-phosphate bonds 3' to an intact AP site, acting as an AP lyase.</text>
</comment>
<accession>A0ABD7LAC0</accession>
<dbReference type="SMART" id="SM00481">
    <property type="entry name" value="POLIIIAc"/>
    <property type="match status" value="1"/>
</dbReference>
<feature type="region of interest" description="Disordered" evidence="22">
    <location>
        <begin position="1"/>
        <end position="24"/>
    </location>
</feature>
<evidence type="ECO:0000256" key="11">
    <source>
        <dbReference type="ARBA" id="ARBA00022763"/>
    </source>
</evidence>
<gene>
    <name evidence="26" type="ORF">UA18_04704</name>
</gene>
<comment type="catalytic activity">
    <reaction evidence="21">
        <text>DNA(n) + a 2'-deoxyribonucleoside 5'-triphosphate = DNA(n+1) + diphosphate</text>
        <dbReference type="Rhea" id="RHEA:22508"/>
        <dbReference type="Rhea" id="RHEA-COMP:17339"/>
        <dbReference type="Rhea" id="RHEA-COMP:17340"/>
        <dbReference type="ChEBI" id="CHEBI:33019"/>
        <dbReference type="ChEBI" id="CHEBI:61560"/>
        <dbReference type="ChEBI" id="CHEBI:173112"/>
        <dbReference type="EC" id="2.7.7.7"/>
    </reaction>
</comment>
<name>A0ABD7LAC0_9BURK</name>
<dbReference type="GO" id="GO:0140078">
    <property type="term" value="F:class I DNA-(apurinic or apyrimidinic site) endonuclease activity"/>
    <property type="evidence" value="ECO:0007669"/>
    <property type="project" value="UniProtKB-EC"/>
</dbReference>
<evidence type="ECO:0000313" key="27">
    <source>
        <dbReference type="Proteomes" id="UP000196218"/>
    </source>
</evidence>
<keyword evidence="13" id="KW-0239">DNA-directed DNA polymerase</keyword>
<dbReference type="PRINTS" id="PR00870">
    <property type="entry name" value="DNAPOLXBETA"/>
</dbReference>
<evidence type="ECO:0000256" key="4">
    <source>
        <dbReference type="ARBA" id="ARBA00012720"/>
    </source>
</evidence>
<dbReference type="InterPro" id="IPR037160">
    <property type="entry name" value="DNA_Pol_thumb_sf"/>
</dbReference>
<dbReference type="PANTHER" id="PTHR36928">
    <property type="entry name" value="PHOSPHATASE YCDX-RELATED"/>
    <property type="match status" value="1"/>
</dbReference>
<keyword evidence="11" id="KW-0227">DNA damage</keyword>
<evidence type="ECO:0000256" key="10">
    <source>
        <dbReference type="ARBA" id="ARBA00022705"/>
    </source>
</evidence>
<comment type="catalytic activity">
    <reaction evidence="18">
        <text>2'-deoxyribonucleotide-(2'-deoxyribose 5'-phosphate)-2'-deoxyribonucleotide-DNA = a 3'-end 2'-deoxyribonucleotide-(2,3-dehydro-2,3-deoxyribose 5'-phosphate)-DNA + a 5'-end 5'-phospho-2'-deoxyribonucleoside-DNA + H(+)</text>
        <dbReference type="Rhea" id="RHEA:66592"/>
        <dbReference type="Rhea" id="RHEA-COMP:13180"/>
        <dbReference type="Rhea" id="RHEA-COMP:16897"/>
        <dbReference type="Rhea" id="RHEA-COMP:17067"/>
        <dbReference type="ChEBI" id="CHEBI:15378"/>
        <dbReference type="ChEBI" id="CHEBI:136412"/>
        <dbReference type="ChEBI" id="CHEBI:157695"/>
        <dbReference type="ChEBI" id="CHEBI:167181"/>
        <dbReference type="EC" id="4.2.99.18"/>
    </reaction>
</comment>
<dbReference type="CDD" id="cd07436">
    <property type="entry name" value="PHP_PolX"/>
    <property type="match status" value="1"/>
</dbReference>
<evidence type="ECO:0000256" key="5">
    <source>
        <dbReference type="ARBA" id="ARBA00020020"/>
    </source>
</evidence>
<dbReference type="Pfam" id="PF14716">
    <property type="entry name" value="HHH_8"/>
    <property type="match status" value="1"/>
</dbReference>
<evidence type="ECO:0000256" key="22">
    <source>
        <dbReference type="SAM" id="MobiDB-lite"/>
    </source>
</evidence>
<comment type="catalytic activity">
    <reaction evidence="19">
        <text>a 5'-end 2'-deoxyribose-2'-deoxyribonucleotide-DNA = (2E,4S)-4-hydroxypenten-2-al-5-phosphate + a 5'-end 5'-phospho-2'-deoxyribonucleoside-DNA + H(+)</text>
        <dbReference type="Rhea" id="RHEA:76255"/>
        <dbReference type="Rhea" id="RHEA-COMP:13180"/>
        <dbReference type="Rhea" id="RHEA-COMP:18657"/>
        <dbReference type="ChEBI" id="CHEBI:15378"/>
        <dbReference type="ChEBI" id="CHEBI:136412"/>
        <dbReference type="ChEBI" id="CHEBI:195194"/>
        <dbReference type="ChEBI" id="CHEBI:195195"/>
    </reaction>
</comment>
<dbReference type="GO" id="GO:0003887">
    <property type="term" value="F:DNA-directed DNA polymerase activity"/>
    <property type="evidence" value="ECO:0007669"/>
    <property type="project" value="UniProtKB-KW"/>
</dbReference>
<sequence length="622" mass="66895">MEARPASTRLRAGGAMPDGRHRAASSTWKGATPIMRIHNAECAAVFAEIADMLEIQGANPFRVRAYRNAARTIADYGRDIPSMLADGGELVRIPSIGPDLASKLREIAQTGTCELQQTLRRALPGAIVQLLDVPGLGAKRVKALHDALRIETLEQLRVETKNGHVRALPGFGAKTEAQLLDALDERLRRTPRRCLLPVATDVLAPLLERLRAVPGVIEAVAAGSVRRRRETVGDLDILVSARDAAAVADAFTRGDAVERVLAKGKTRSSIVLACGLQVDLRVVDAEAFGAALVYFTGSKAHNIALRRIAQAAGLKINEYGVFRGEERIAGATEASVYDAIGLQWVPPELREGRGEIDAARAGTLPTLIERSDLHGDFHVHTNASGGRDGLHAIAEAARSRGLSYLAVTDRAPDAGRGRAADFTWLLRQLDEIDRLNASFDDFVLLKGVEAGIRDDGSLDVPADVLDRLEIVVGAVRDGFDLPRDAQTARMLRAIDDPHLTIVAHPAGRLLGERDGCDVDLPRVIAHAAARGCSVELDAQPQRLDLPDVWCREAAKAGVPVAIGSDAMSADELGYLDGGVDQARRGWLTPREVLNTRTLAQLRPLLARAADASAAQRRRRNGT</sequence>
<evidence type="ECO:0000256" key="20">
    <source>
        <dbReference type="ARBA" id="ARBA00045548"/>
    </source>
</evidence>
<dbReference type="GO" id="GO:0005737">
    <property type="term" value="C:cytoplasm"/>
    <property type="evidence" value="ECO:0007669"/>
    <property type="project" value="UniProtKB-SubCell"/>
</dbReference>